<dbReference type="AlphaFoldDB" id="A0A074Z800"/>
<keyword evidence="9" id="KW-1185">Reference proteome</keyword>
<gene>
    <name evidence="8" type="ORF">T265_08836</name>
</gene>
<keyword evidence="3 6" id="KW-0812">Transmembrane</keyword>
<evidence type="ECO:0000256" key="4">
    <source>
        <dbReference type="ARBA" id="ARBA00022989"/>
    </source>
</evidence>
<evidence type="ECO:0000259" key="7">
    <source>
        <dbReference type="Pfam" id="PF03908"/>
    </source>
</evidence>
<keyword evidence="4 6" id="KW-1133">Transmembrane helix</keyword>
<evidence type="ECO:0000313" key="9">
    <source>
        <dbReference type="Proteomes" id="UP000054324"/>
    </source>
</evidence>
<accession>A0A074Z800</accession>
<evidence type="ECO:0000256" key="6">
    <source>
        <dbReference type="SAM" id="Phobius"/>
    </source>
</evidence>
<reference evidence="8 9" key="1">
    <citation type="submission" date="2013-11" db="EMBL/GenBank/DDBJ databases">
        <title>Opisthorchis viverrini - life in the bile duct.</title>
        <authorList>
            <person name="Young N.D."/>
            <person name="Nagarajan N."/>
            <person name="Lin S.J."/>
            <person name="Korhonen P.K."/>
            <person name="Jex A.R."/>
            <person name="Hall R.S."/>
            <person name="Safavi-Hemami H."/>
            <person name="Kaewkong W."/>
            <person name="Bertrand D."/>
            <person name="Gao S."/>
            <person name="Seet Q."/>
            <person name="Wongkham S."/>
            <person name="Teh B.T."/>
            <person name="Wongkham C."/>
            <person name="Intapan P.M."/>
            <person name="Maleewong W."/>
            <person name="Yang X."/>
            <person name="Hu M."/>
            <person name="Wang Z."/>
            <person name="Hofmann A."/>
            <person name="Sternberg P.W."/>
            <person name="Tan P."/>
            <person name="Wang J."/>
            <person name="Gasser R.B."/>
        </authorList>
    </citation>
    <scope>NUCLEOTIDE SEQUENCE [LARGE SCALE GENOMIC DNA]</scope>
</reference>
<feature type="domain" description="Sec20 C-terminal" evidence="7">
    <location>
        <begin position="140"/>
        <end position="227"/>
    </location>
</feature>
<comment type="subcellular location">
    <subcellularLocation>
        <location evidence="1">Membrane</location>
        <topology evidence="1">Single-pass type IV membrane protein</topology>
    </subcellularLocation>
</comment>
<dbReference type="GeneID" id="20323015"/>
<protein>
    <recommendedName>
        <fullName evidence="7">Sec20 C-terminal domain-containing protein</fullName>
    </recommendedName>
</protein>
<proteinExistence type="predicted"/>
<keyword evidence="5 6" id="KW-0472">Membrane</keyword>
<evidence type="ECO:0000256" key="2">
    <source>
        <dbReference type="ARBA" id="ARBA00022448"/>
    </source>
</evidence>
<organism evidence="8 9">
    <name type="scientific">Opisthorchis viverrini</name>
    <name type="common">Southeast Asian liver fluke</name>
    <dbReference type="NCBI Taxonomy" id="6198"/>
    <lineage>
        <taxon>Eukaryota</taxon>
        <taxon>Metazoa</taxon>
        <taxon>Spiralia</taxon>
        <taxon>Lophotrochozoa</taxon>
        <taxon>Platyhelminthes</taxon>
        <taxon>Trematoda</taxon>
        <taxon>Digenea</taxon>
        <taxon>Opisthorchiida</taxon>
        <taxon>Opisthorchiata</taxon>
        <taxon>Opisthorchiidae</taxon>
        <taxon>Opisthorchis</taxon>
    </lineage>
</organism>
<dbReference type="EMBL" id="KL596859">
    <property type="protein sequence ID" value="KER23223.1"/>
    <property type="molecule type" value="Genomic_DNA"/>
</dbReference>
<evidence type="ECO:0000256" key="1">
    <source>
        <dbReference type="ARBA" id="ARBA00004211"/>
    </source>
</evidence>
<dbReference type="CTD" id="20323015"/>
<dbReference type="Proteomes" id="UP000054324">
    <property type="component" value="Unassembled WGS sequence"/>
</dbReference>
<dbReference type="STRING" id="6198.A0A074Z800"/>
<dbReference type="KEGG" id="ovi:T265_08836"/>
<dbReference type="InterPro" id="IPR056173">
    <property type="entry name" value="Sec20_C"/>
</dbReference>
<dbReference type="Pfam" id="PF03908">
    <property type="entry name" value="Sec20"/>
    <property type="match status" value="1"/>
</dbReference>
<dbReference type="RefSeq" id="XP_009173012.1">
    <property type="nucleotide sequence ID" value="XM_009174748.1"/>
</dbReference>
<keyword evidence="2" id="KW-0813">Transport</keyword>
<feature type="transmembrane region" description="Helical" evidence="6">
    <location>
        <begin position="206"/>
        <end position="225"/>
    </location>
</feature>
<dbReference type="OrthoDB" id="46868at2759"/>
<evidence type="ECO:0000256" key="5">
    <source>
        <dbReference type="ARBA" id="ARBA00023136"/>
    </source>
</evidence>
<evidence type="ECO:0000256" key="3">
    <source>
        <dbReference type="ARBA" id="ARBA00022692"/>
    </source>
</evidence>
<evidence type="ECO:0000313" key="8">
    <source>
        <dbReference type="EMBL" id="KER23223.1"/>
    </source>
</evidence>
<dbReference type="GO" id="GO:0016020">
    <property type="term" value="C:membrane"/>
    <property type="evidence" value="ECO:0007669"/>
    <property type="project" value="UniProtKB-SubCell"/>
</dbReference>
<sequence>MPRNLVQVQLEKLLNLDARTKELIASIEKISSDAGDVKYFREQLDIYQDEVKSNISSMNAILDELQYGKASCFPYTKVSDLRQSISYNREQLSFLQDSYRKAIFKALRHLEGMEREHLIRRPLNPSGDLDVLNSAFETSVELTRDMTAHARRLAEEVKLGALNAEILEDSSSQITSNYAELREMSGQMGQSKRLTSLAYRRRLTSYVLYSLAFTFYFFSVAAIFLNRVPLGSWFLPSSYL</sequence>
<name>A0A074Z800_OPIVI</name>